<reference evidence="1 2" key="2">
    <citation type="submission" date="2009-03" db="EMBL/GenBank/DDBJ databases">
        <title>Draft genome sequence of Roseburia inulinivorans (DSM 16841).</title>
        <authorList>
            <person name="Sudarsanam P."/>
            <person name="Ley R."/>
            <person name="Guruge J."/>
            <person name="Turnbaugh P.J."/>
            <person name="Mahowald M."/>
            <person name="Liep D."/>
            <person name="Gordon J."/>
        </authorList>
    </citation>
    <scope>NUCLEOTIDE SEQUENCE [LARGE SCALE GENOMIC DNA]</scope>
    <source>
        <strain evidence="1 2">DSM 16841</strain>
    </source>
</reference>
<evidence type="ECO:0000313" key="2">
    <source>
        <dbReference type="Proteomes" id="UP000003561"/>
    </source>
</evidence>
<comment type="caution">
    <text evidence="1">The sequence shown here is derived from an EMBL/GenBank/DDBJ whole genome shotgun (WGS) entry which is preliminary data.</text>
</comment>
<dbReference type="Proteomes" id="UP000003561">
    <property type="component" value="Unassembled WGS sequence"/>
</dbReference>
<organism evidence="1 2">
    <name type="scientific">Roseburia inulinivorans DSM 16841</name>
    <dbReference type="NCBI Taxonomy" id="622312"/>
    <lineage>
        <taxon>Bacteria</taxon>
        <taxon>Bacillati</taxon>
        <taxon>Bacillota</taxon>
        <taxon>Clostridia</taxon>
        <taxon>Lachnospirales</taxon>
        <taxon>Lachnospiraceae</taxon>
        <taxon>Roseburia</taxon>
    </lineage>
</organism>
<protein>
    <submittedName>
        <fullName evidence="1">Uncharacterized protein</fullName>
    </submittedName>
</protein>
<reference evidence="1 2" key="1">
    <citation type="submission" date="2009-02" db="EMBL/GenBank/DDBJ databases">
        <authorList>
            <person name="Fulton L."/>
            <person name="Clifton S."/>
            <person name="Fulton B."/>
            <person name="Xu J."/>
            <person name="Minx P."/>
            <person name="Pepin K.H."/>
            <person name="Johnson M."/>
            <person name="Bhonagiri V."/>
            <person name="Nash W.E."/>
            <person name="Mardis E.R."/>
            <person name="Wilson R.K."/>
        </authorList>
    </citation>
    <scope>NUCLEOTIDE SEQUENCE [LARGE SCALE GENOMIC DNA]</scope>
    <source>
        <strain evidence="1 2">DSM 16841</strain>
    </source>
</reference>
<dbReference type="AlphaFoldDB" id="C0FNB9"/>
<accession>C0FNB9</accession>
<proteinExistence type="predicted"/>
<sequence length="44" mass="5102">MKKQKHLPDFTRLCKPEQNTIQNILSLMIFSFSQALSAVMCGRF</sequence>
<evidence type="ECO:0000313" key="1">
    <source>
        <dbReference type="EMBL" id="EEG95904.1"/>
    </source>
</evidence>
<name>C0FNB9_9FIRM</name>
<dbReference type="EMBL" id="ACFY01000008">
    <property type="protein sequence ID" value="EEG95904.1"/>
    <property type="molecule type" value="Genomic_DNA"/>
</dbReference>
<gene>
    <name evidence="1" type="ORF">ROSEINA2194_00213</name>
</gene>